<evidence type="ECO:0000313" key="4">
    <source>
        <dbReference type="Proteomes" id="UP001303889"/>
    </source>
</evidence>
<evidence type="ECO:0000256" key="2">
    <source>
        <dbReference type="SAM" id="MobiDB-lite"/>
    </source>
</evidence>
<dbReference type="GO" id="GO:0032259">
    <property type="term" value="P:methylation"/>
    <property type="evidence" value="ECO:0007669"/>
    <property type="project" value="UniProtKB-KW"/>
</dbReference>
<dbReference type="CDD" id="cd02440">
    <property type="entry name" value="AdoMet_MTases"/>
    <property type="match status" value="1"/>
</dbReference>
<dbReference type="Proteomes" id="UP001303889">
    <property type="component" value="Unassembled WGS sequence"/>
</dbReference>
<dbReference type="Gene3D" id="3.40.50.150">
    <property type="entry name" value="Vaccinia Virus protein VP39"/>
    <property type="match status" value="1"/>
</dbReference>
<dbReference type="Pfam" id="PF13489">
    <property type="entry name" value="Methyltransf_23"/>
    <property type="match status" value="1"/>
</dbReference>
<proteinExistence type="inferred from homology"/>
<organism evidence="3 4">
    <name type="scientific">Staphylotrichum tortipilum</name>
    <dbReference type="NCBI Taxonomy" id="2831512"/>
    <lineage>
        <taxon>Eukaryota</taxon>
        <taxon>Fungi</taxon>
        <taxon>Dikarya</taxon>
        <taxon>Ascomycota</taxon>
        <taxon>Pezizomycotina</taxon>
        <taxon>Sordariomycetes</taxon>
        <taxon>Sordariomycetidae</taxon>
        <taxon>Sordariales</taxon>
        <taxon>Chaetomiaceae</taxon>
        <taxon>Staphylotrichum</taxon>
    </lineage>
</organism>
<dbReference type="AlphaFoldDB" id="A0AAN6RQG0"/>
<accession>A0AAN6RQG0</accession>
<reference evidence="3" key="2">
    <citation type="submission" date="2023-05" db="EMBL/GenBank/DDBJ databases">
        <authorList>
            <consortium name="Lawrence Berkeley National Laboratory"/>
            <person name="Steindorff A."/>
            <person name="Hensen N."/>
            <person name="Bonometti L."/>
            <person name="Westerberg I."/>
            <person name="Brannstrom I.O."/>
            <person name="Guillou S."/>
            <person name="Cros-Aarteil S."/>
            <person name="Calhoun S."/>
            <person name="Haridas S."/>
            <person name="Kuo A."/>
            <person name="Mondo S."/>
            <person name="Pangilinan J."/>
            <person name="Riley R."/>
            <person name="Labutti K."/>
            <person name="Andreopoulos B."/>
            <person name="Lipzen A."/>
            <person name="Chen C."/>
            <person name="Yanf M."/>
            <person name="Daum C."/>
            <person name="Ng V."/>
            <person name="Clum A."/>
            <person name="Ohm R."/>
            <person name="Martin F."/>
            <person name="Silar P."/>
            <person name="Natvig D."/>
            <person name="Lalanne C."/>
            <person name="Gautier V."/>
            <person name="Ament-Velasquez S.L."/>
            <person name="Kruys A."/>
            <person name="Hutchinson M.I."/>
            <person name="Powell A.J."/>
            <person name="Barry K."/>
            <person name="Miller A.N."/>
            <person name="Grigoriev I.V."/>
            <person name="Debuchy R."/>
            <person name="Gladieux P."/>
            <person name="Thoren M.H."/>
            <person name="Johannesson H."/>
        </authorList>
    </citation>
    <scope>NUCLEOTIDE SEQUENCE</scope>
    <source>
        <strain evidence="3">CBS 103.79</strain>
    </source>
</reference>
<reference evidence="3" key="1">
    <citation type="journal article" date="2023" name="Mol. Phylogenet. Evol.">
        <title>Genome-scale phylogeny and comparative genomics of the fungal order Sordariales.</title>
        <authorList>
            <person name="Hensen N."/>
            <person name="Bonometti L."/>
            <person name="Westerberg I."/>
            <person name="Brannstrom I.O."/>
            <person name="Guillou S."/>
            <person name="Cros-Aarteil S."/>
            <person name="Calhoun S."/>
            <person name="Haridas S."/>
            <person name="Kuo A."/>
            <person name="Mondo S."/>
            <person name="Pangilinan J."/>
            <person name="Riley R."/>
            <person name="LaButti K."/>
            <person name="Andreopoulos B."/>
            <person name="Lipzen A."/>
            <person name="Chen C."/>
            <person name="Yan M."/>
            <person name="Daum C."/>
            <person name="Ng V."/>
            <person name="Clum A."/>
            <person name="Steindorff A."/>
            <person name="Ohm R.A."/>
            <person name="Martin F."/>
            <person name="Silar P."/>
            <person name="Natvig D.O."/>
            <person name="Lalanne C."/>
            <person name="Gautier V."/>
            <person name="Ament-Velasquez S.L."/>
            <person name="Kruys A."/>
            <person name="Hutchinson M.I."/>
            <person name="Powell A.J."/>
            <person name="Barry K."/>
            <person name="Miller A.N."/>
            <person name="Grigoriev I.V."/>
            <person name="Debuchy R."/>
            <person name="Gladieux P."/>
            <person name="Hiltunen Thoren M."/>
            <person name="Johannesson H."/>
        </authorList>
    </citation>
    <scope>NUCLEOTIDE SEQUENCE</scope>
    <source>
        <strain evidence="3">CBS 103.79</strain>
    </source>
</reference>
<gene>
    <name evidence="3" type="ORF">C8A05DRAFT_37365</name>
</gene>
<keyword evidence="4" id="KW-1185">Reference proteome</keyword>
<comment type="similarity">
    <text evidence="1">Belongs to the methyltransferase superfamily. LaeA methyltransferase family.</text>
</comment>
<keyword evidence="3" id="KW-0808">Transferase</keyword>
<name>A0AAN6RQG0_9PEZI</name>
<keyword evidence="3" id="KW-0489">Methyltransferase</keyword>
<dbReference type="InterPro" id="IPR029063">
    <property type="entry name" value="SAM-dependent_MTases_sf"/>
</dbReference>
<feature type="compositionally biased region" description="Acidic residues" evidence="2">
    <location>
        <begin position="61"/>
        <end position="75"/>
    </location>
</feature>
<protein>
    <submittedName>
        <fullName evidence="3">Methyltransferase</fullName>
    </submittedName>
</protein>
<evidence type="ECO:0000313" key="3">
    <source>
        <dbReference type="EMBL" id="KAK3899029.1"/>
    </source>
</evidence>
<dbReference type="GO" id="GO:0008168">
    <property type="term" value="F:methyltransferase activity"/>
    <property type="evidence" value="ECO:0007669"/>
    <property type="project" value="UniProtKB-KW"/>
</dbReference>
<dbReference type="EMBL" id="MU855843">
    <property type="protein sequence ID" value="KAK3899029.1"/>
    <property type="molecule type" value="Genomic_DNA"/>
</dbReference>
<sequence length="383" mass="42317">MSSKPSSPKGKGAEVAAAQTPDGGPGLAKNPTSSAPSSPAAAADQSHDPADGPTNTQIPYADDDEDGDSGLEDEESLRSTSSLSESIFDYRSIHGRTFQNSKTTEYWGPNDDRQNNGLDIAHHFITMLKGDQLFEAPIDRPLTKVLDVGTGTGIWAIDMADTYPAAEVIGTDISPIQPLWVPPNCVFHIDDAQLEWTYTPGSFDFVHIRALYGSIGDWPALYAQAYRTLAPGGWLEDFELNITLHSDIPAVRDDPDHIFKRWANIFFGATDKMGRTLRIGMGTTMRDMITDAGFVNVTHKTYQVPSGGWSSDPRMKIIGRYNLAFLEESLEGFALFLLQEVLGWPYVEVQMFIMEMRNAVRNPKIRPYYLVTNVYGQKPKSAE</sequence>
<feature type="compositionally biased region" description="Low complexity" evidence="2">
    <location>
        <begin position="1"/>
        <end position="10"/>
    </location>
</feature>
<feature type="compositionally biased region" description="Low complexity" evidence="2">
    <location>
        <begin position="33"/>
        <end position="44"/>
    </location>
</feature>
<dbReference type="SUPFAM" id="SSF53335">
    <property type="entry name" value="S-adenosyl-L-methionine-dependent methyltransferases"/>
    <property type="match status" value="1"/>
</dbReference>
<dbReference type="PANTHER" id="PTHR43591">
    <property type="entry name" value="METHYLTRANSFERASE"/>
    <property type="match status" value="1"/>
</dbReference>
<evidence type="ECO:0000256" key="1">
    <source>
        <dbReference type="ARBA" id="ARBA00038158"/>
    </source>
</evidence>
<comment type="caution">
    <text evidence="3">The sequence shown here is derived from an EMBL/GenBank/DDBJ whole genome shotgun (WGS) entry which is preliminary data.</text>
</comment>
<dbReference type="PANTHER" id="PTHR43591:SF10">
    <property type="entry name" value="ABC TRANSMEMBRANE TYPE-1 DOMAIN-CONTAINING PROTEIN-RELATED"/>
    <property type="match status" value="1"/>
</dbReference>
<feature type="region of interest" description="Disordered" evidence="2">
    <location>
        <begin position="1"/>
        <end position="83"/>
    </location>
</feature>